<dbReference type="AlphaFoldDB" id="A0A7G1KSI4"/>
<evidence type="ECO:0000256" key="6">
    <source>
        <dbReference type="ARBA" id="ARBA00023157"/>
    </source>
</evidence>
<dbReference type="GeneID" id="80349387"/>
<evidence type="ECO:0000256" key="5">
    <source>
        <dbReference type="ARBA" id="ARBA00023002"/>
    </source>
</evidence>
<evidence type="ECO:0000256" key="4">
    <source>
        <dbReference type="ARBA" id="ARBA00022862"/>
    </source>
</evidence>
<evidence type="ECO:0000256" key="3">
    <source>
        <dbReference type="ARBA" id="ARBA00022559"/>
    </source>
</evidence>
<dbReference type="PROSITE" id="PS51352">
    <property type="entry name" value="THIOREDOXIN_2"/>
    <property type="match status" value="1"/>
</dbReference>
<dbReference type="KEGG" id="nwl:NWFMUON74_49450"/>
<dbReference type="EMBL" id="AP023396">
    <property type="protein sequence ID" value="BCK57173.1"/>
    <property type="molecule type" value="Genomic_DNA"/>
</dbReference>
<reference evidence="13 14" key="1">
    <citation type="submission" date="2020-08" db="EMBL/GenBank/DDBJ databases">
        <title>Genome Sequencing of Nocardia wallacei strain FMUON74 and assembly.</title>
        <authorList>
            <person name="Toyokawa M."/>
            <person name="Uesaka K."/>
        </authorList>
    </citation>
    <scope>NUCLEOTIDE SEQUENCE [LARGE SCALE GENOMIC DNA]</scope>
    <source>
        <strain evidence="13 14">FMUON74</strain>
    </source>
</reference>
<evidence type="ECO:0000256" key="9">
    <source>
        <dbReference type="ARBA" id="ARBA00038489"/>
    </source>
</evidence>
<dbReference type="PANTHER" id="PTHR42801">
    <property type="entry name" value="THIOREDOXIN-DEPENDENT PEROXIDE REDUCTASE"/>
    <property type="match status" value="1"/>
</dbReference>
<comment type="function">
    <text evidence="1">Thiol-specific peroxidase that catalyzes the reduction of hydrogen peroxide and organic hydroperoxides to water and alcohols, respectively. Plays a role in cell protection against oxidative stress by detoxifying peroxides and as sensor of hydrogen peroxide-mediated signaling events.</text>
</comment>
<keyword evidence="5" id="KW-0560">Oxidoreductase</keyword>
<comment type="similarity">
    <text evidence="9">Belongs to the peroxiredoxin family. BCP/PrxQ subfamily.</text>
</comment>
<dbReference type="GO" id="GO:0045454">
    <property type="term" value="P:cell redox homeostasis"/>
    <property type="evidence" value="ECO:0007669"/>
    <property type="project" value="TreeGrafter"/>
</dbReference>
<keyword evidence="4" id="KW-0049">Antioxidant</keyword>
<accession>A0A7G1KSI4</accession>
<dbReference type="Gene3D" id="3.40.30.10">
    <property type="entry name" value="Glutaredoxin"/>
    <property type="match status" value="1"/>
</dbReference>
<protein>
    <recommendedName>
        <fullName evidence="2">thioredoxin-dependent peroxiredoxin</fullName>
        <ecNumber evidence="2">1.11.1.24</ecNumber>
    </recommendedName>
    <alternativeName>
        <fullName evidence="10">Bacterioferritin comigratory protein</fullName>
    </alternativeName>
    <alternativeName>
        <fullName evidence="8">Thioredoxin peroxidase</fullName>
    </alternativeName>
</protein>
<keyword evidence="3" id="KW-0575">Peroxidase</keyword>
<evidence type="ECO:0000256" key="1">
    <source>
        <dbReference type="ARBA" id="ARBA00003330"/>
    </source>
</evidence>
<evidence type="ECO:0000256" key="11">
    <source>
        <dbReference type="ARBA" id="ARBA00049091"/>
    </source>
</evidence>
<dbReference type="GO" id="GO:0034599">
    <property type="term" value="P:cellular response to oxidative stress"/>
    <property type="evidence" value="ECO:0007669"/>
    <property type="project" value="TreeGrafter"/>
</dbReference>
<dbReference type="EC" id="1.11.1.24" evidence="2"/>
<dbReference type="GO" id="GO:0005737">
    <property type="term" value="C:cytoplasm"/>
    <property type="evidence" value="ECO:0007669"/>
    <property type="project" value="TreeGrafter"/>
</dbReference>
<keyword evidence="6" id="KW-1015">Disulfide bond</keyword>
<dbReference type="Pfam" id="PF00578">
    <property type="entry name" value="AhpC-TSA"/>
    <property type="match status" value="1"/>
</dbReference>
<evidence type="ECO:0000259" key="12">
    <source>
        <dbReference type="PROSITE" id="PS51352"/>
    </source>
</evidence>
<dbReference type="InterPro" id="IPR000866">
    <property type="entry name" value="AhpC/TSA"/>
</dbReference>
<evidence type="ECO:0000313" key="13">
    <source>
        <dbReference type="EMBL" id="BCK57173.1"/>
    </source>
</evidence>
<keyword evidence="7" id="KW-0676">Redox-active center</keyword>
<evidence type="ECO:0000256" key="2">
    <source>
        <dbReference type="ARBA" id="ARBA00013017"/>
    </source>
</evidence>
<dbReference type="Proteomes" id="UP000516173">
    <property type="component" value="Chromosome"/>
</dbReference>
<feature type="domain" description="Thioredoxin" evidence="12">
    <location>
        <begin position="43"/>
        <end position="212"/>
    </location>
</feature>
<keyword evidence="14" id="KW-1185">Reference proteome</keyword>
<name>A0A7G1KSI4_9NOCA</name>
<evidence type="ECO:0000256" key="8">
    <source>
        <dbReference type="ARBA" id="ARBA00032824"/>
    </source>
</evidence>
<dbReference type="CDD" id="cd02970">
    <property type="entry name" value="PRX_like2"/>
    <property type="match status" value="1"/>
</dbReference>
<sequence>MPESYSHNLIRFQEQYAAILPEELLQQAQQHAESLSGLGSDALTTGALAPDFTRTDQRGTPFTLTDALREGPVVLTFYRGGWCPYCNVQLHTLQQALPEFRAHGARLVAISPEPPDDSLTTAERHALEFDVLFDDRNGVARAFGLVFTVPEDVRELYRTAGADLTATNDELPIPATYVIDTDRRIRYAHVDGDYRHRAEAADILTALSERASAT</sequence>
<organism evidence="13 14">
    <name type="scientific">Nocardia wallacei</name>
    <dbReference type="NCBI Taxonomy" id="480035"/>
    <lineage>
        <taxon>Bacteria</taxon>
        <taxon>Bacillati</taxon>
        <taxon>Actinomycetota</taxon>
        <taxon>Actinomycetes</taxon>
        <taxon>Mycobacteriales</taxon>
        <taxon>Nocardiaceae</taxon>
        <taxon>Nocardia</taxon>
    </lineage>
</organism>
<dbReference type="GO" id="GO:0008379">
    <property type="term" value="F:thioredoxin peroxidase activity"/>
    <property type="evidence" value="ECO:0007669"/>
    <property type="project" value="TreeGrafter"/>
</dbReference>
<dbReference type="InterPro" id="IPR036249">
    <property type="entry name" value="Thioredoxin-like_sf"/>
</dbReference>
<dbReference type="SUPFAM" id="SSF52833">
    <property type="entry name" value="Thioredoxin-like"/>
    <property type="match status" value="1"/>
</dbReference>
<comment type="catalytic activity">
    <reaction evidence="11">
        <text>a hydroperoxide + [thioredoxin]-dithiol = an alcohol + [thioredoxin]-disulfide + H2O</text>
        <dbReference type="Rhea" id="RHEA:62620"/>
        <dbReference type="Rhea" id="RHEA-COMP:10698"/>
        <dbReference type="Rhea" id="RHEA-COMP:10700"/>
        <dbReference type="ChEBI" id="CHEBI:15377"/>
        <dbReference type="ChEBI" id="CHEBI:29950"/>
        <dbReference type="ChEBI" id="CHEBI:30879"/>
        <dbReference type="ChEBI" id="CHEBI:35924"/>
        <dbReference type="ChEBI" id="CHEBI:50058"/>
        <dbReference type="EC" id="1.11.1.24"/>
    </reaction>
</comment>
<dbReference type="InterPro" id="IPR050924">
    <property type="entry name" value="Peroxiredoxin_BCP/PrxQ"/>
</dbReference>
<dbReference type="InterPro" id="IPR013766">
    <property type="entry name" value="Thioredoxin_domain"/>
</dbReference>
<dbReference type="RefSeq" id="WP_187684107.1">
    <property type="nucleotide sequence ID" value="NZ_AP023396.1"/>
</dbReference>
<evidence type="ECO:0000256" key="10">
    <source>
        <dbReference type="ARBA" id="ARBA00041373"/>
    </source>
</evidence>
<proteinExistence type="inferred from homology"/>
<evidence type="ECO:0000256" key="7">
    <source>
        <dbReference type="ARBA" id="ARBA00023284"/>
    </source>
</evidence>
<gene>
    <name evidence="13" type="ORF">NWFMUON74_49450</name>
</gene>
<evidence type="ECO:0000313" key="14">
    <source>
        <dbReference type="Proteomes" id="UP000516173"/>
    </source>
</evidence>
<dbReference type="PANTHER" id="PTHR42801:SF7">
    <property type="entry name" value="SLL1159 PROTEIN"/>
    <property type="match status" value="1"/>
</dbReference>